<dbReference type="RefSeq" id="WP_262596876.1">
    <property type="nucleotide sequence ID" value="NZ_CP103300.1"/>
</dbReference>
<evidence type="ECO:0000313" key="1">
    <source>
        <dbReference type="EMBL" id="UYM15048.1"/>
    </source>
</evidence>
<protein>
    <submittedName>
        <fullName evidence="1">Uncharacterized protein</fullName>
    </submittedName>
</protein>
<dbReference type="EMBL" id="CP103300">
    <property type="protein sequence ID" value="UYM15048.1"/>
    <property type="molecule type" value="Genomic_DNA"/>
</dbReference>
<reference evidence="1" key="1">
    <citation type="submission" date="2022-10" db="EMBL/GenBank/DDBJ databases">
        <title>Completed Genome Sequence of two octocoral isolated bacterium, Endozoicomonas euniceicola EF212T and Endozoicomonas gorgoniicola PS125T.</title>
        <authorList>
            <person name="Chiou Y.-J."/>
            <person name="Chen Y.-H."/>
        </authorList>
    </citation>
    <scope>NUCLEOTIDE SEQUENCE</scope>
    <source>
        <strain evidence="1">EF212</strain>
    </source>
</reference>
<dbReference type="Proteomes" id="UP001163255">
    <property type="component" value="Chromosome"/>
</dbReference>
<gene>
    <name evidence="1" type="ORF">NX720_19570</name>
</gene>
<sequence length="123" mass="14477">MLISKLSLEDVEDFFFGLKFFWNPLEHASPVEFAENIKHETFIELHVLNNILNTLRDKQLFTRQELYDKDRYASPVTYSEIPADSAFSIHFDLEKQCAMLFLHRAQRANSHDKKGVKPKKSFL</sequence>
<name>A0ABY6GQN0_9GAMM</name>
<proteinExistence type="predicted"/>
<keyword evidence="2" id="KW-1185">Reference proteome</keyword>
<organism evidence="1 2">
    <name type="scientific">Endozoicomonas euniceicola</name>
    <dbReference type="NCBI Taxonomy" id="1234143"/>
    <lineage>
        <taxon>Bacteria</taxon>
        <taxon>Pseudomonadati</taxon>
        <taxon>Pseudomonadota</taxon>
        <taxon>Gammaproteobacteria</taxon>
        <taxon>Oceanospirillales</taxon>
        <taxon>Endozoicomonadaceae</taxon>
        <taxon>Endozoicomonas</taxon>
    </lineage>
</organism>
<accession>A0ABY6GQN0</accession>
<evidence type="ECO:0000313" key="2">
    <source>
        <dbReference type="Proteomes" id="UP001163255"/>
    </source>
</evidence>